<dbReference type="Gene3D" id="3.40.190.170">
    <property type="entry name" value="Bacterial extracellular solute-binding protein, family 7"/>
    <property type="match status" value="1"/>
</dbReference>
<dbReference type="AlphaFoldDB" id="A0AB35HSU2"/>
<evidence type="ECO:0000313" key="4">
    <source>
        <dbReference type="Proteomes" id="UP001209730"/>
    </source>
</evidence>
<dbReference type="CDD" id="cd13671">
    <property type="entry name" value="PBP2_TRAP_SBP_like_3"/>
    <property type="match status" value="1"/>
</dbReference>
<feature type="chain" id="PRO_5044316572" evidence="2">
    <location>
        <begin position="23"/>
        <end position="325"/>
    </location>
</feature>
<dbReference type="PROSITE" id="PS51257">
    <property type="entry name" value="PROKAR_LIPOPROTEIN"/>
    <property type="match status" value="1"/>
</dbReference>
<name>A0AB35HSU2_MICTH</name>
<dbReference type="EMBL" id="JAPHQB010000001">
    <property type="protein sequence ID" value="MCX2800382.1"/>
    <property type="molecule type" value="Genomic_DNA"/>
</dbReference>
<dbReference type="PIRSF" id="PIRSF006470">
    <property type="entry name" value="DctB"/>
    <property type="match status" value="1"/>
</dbReference>
<evidence type="ECO:0000256" key="1">
    <source>
        <dbReference type="ARBA" id="ARBA00022729"/>
    </source>
</evidence>
<dbReference type="InterPro" id="IPR018389">
    <property type="entry name" value="DctP_fam"/>
</dbReference>
<accession>A0AB35HSU2</accession>
<dbReference type="GO" id="GO:0030246">
    <property type="term" value="F:carbohydrate binding"/>
    <property type="evidence" value="ECO:0007669"/>
    <property type="project" value="TreeGrafter"/>
</dbReference>
<dbReference type="Pfam" id="PF03480">
    <property type="entry name" value="DctP"/>
    <property type="match status" value="1"/>
</dbReference>
<protein>
    <submittedName>
        <fullName evidence="3">TRAP transporter substrate-binding protein</fullName>
    </submittedName>
</protein>
<proteinExistence type="predicted"/>
<feature type="signal peptide" evidence="2">
    <location>
        <begin position="1"/>
        <end position="22"/>
    </location>
</feature>
<evidence type="ECO:0000313" key="3">
    <source>
        <dbReference type="EMBL" id="MCX2800382.1"/>
    </source>
</evidence>
<keyword evidence="1 2" id="KW-0732">Signal</keyword>
<sequence length="325" mass="36439">MMRKLPLRLAVLILLLSIGSCGLEQPQTVLKLAHTLDQQHSVHRAMEFMDERLQMLSGGSMRIDIYPGGQLGSERELIELLQIGSLAMTKVSASPMEGFVPELKIFNLPYVFRDADHFWAVLQSDIGRKLLLAGERARLRGLGYFDAGSRSFYVNDKPIYTPEDLKGLKIRVQNSQTAIKMVNTLGGAATPVSWGELYTALQQGVVQGAENNPPSFYLSKHYEVSRYYTLDEHTYVPDMLLISTEVWKKLNARQRAWLQQAVDEAVDYQRTLWQESTRESLAAVEAAGVKVIYPDKQPFIDAVKPLHASFAGTEVGDLLAQIARL</sequence>
<dbReference type="GO" id="GO:0055085">
    <property type="term" value="P:transmembrane transport"/>
    <property type="evidence" value="ECO:0007669"/>
    <property type="project" value="InterPro"/>
</dbReference>
<dbReference type="NCBIfam" id="NF037995">
    <property type="entry name" value="TRAP_S1"/>
    <property type="match status" value="1"/>
</dbReference>
<dbReference type="GO" id="GO:0030288">
    <property type="term" value="C:outer membrane-bounded periplasmic space"/>
    <property type="evidence" value="ECO:0007669"/>
    <property type="project" value="InterPro"/>
</dbReference>
<dbReference type="NCBIfam" id="TIGR00787">
    <property type="entry name" value="dctP"/>
    <property type="match status" value="1"/>
</dbReference>
<reference evidence="3" key="1">
    <citation type="submission" date="2022-11" db="EMBL/GenBank/DDBJ databases">
        <title>Chitin-degrading and fungicidal potential of chitinolytic bacterial strains from marine environment of the Pacific Ocean regions.</title>
        <authorList>
            <person name="Pentekhina I."/>
            <person name="Nedashkovskaya O."/>
            <person name="Seitkalieva A."/>
            <person name="Podvolotskaya A."/>
            <person name="Tekutyeva L."/>
            <person name="Balabanova L."/>
        </authorList>
    </citation>
    <scope>NUCLEOTIDE SEQUENCE</scope>
    <source>
        <strain evidence="3">KMM 6838</strain>
    </source>
</reference>
<dbReference type="PANTHER" id="PTHR33376">
    <property type="match status" value="1"/>
</dbReference>
<evidence type="ECO:0000256" key="2">
    <source>
        <dbReference type="SAM" id="SignalP"/>
    </source>
</evidence>
<dbReference type="Proteomes" id="UP001209730">
    <property type="component" value="Unassembled WGS sequence"/>
</dbReference>
<dbReference type="InterPro" id="IPR038404">
    <property type="entry name" value="TRAP_DctP_sf"/>
</dbReference>
<gene>
    <name evidence="3" type="ORF">OQJ68_01120</name>
</gene>
<dbReference type="PANTHER" id="PTHR33376:SF2">
    <property type="entry name" value="DICARBOXYLATE-BINDING PERIPLASMIC PROTEIN"/>
    <property type="match status" value="1"/>
</dbReference>
<dbReference type="InterPro" id="IPR004682">
    <property type="entry name" value="TRAP_DctP"/>
</dbReference>
<organism evidence="3 4">
    <name type="scientific">Microbulbifer thermotolerans</name>
    <dbReference type="NCBI Taxonomy" id="252514"/>
    <lineage>
        <taxon>Bacteria</taxon>
        <taxon>Pseudomonadati</taxon>
        <taxon>Pseudomonadota</taxon>
        <taxon>Gammaproteobacteria</taxon>
        <taxon>Cellvibrionales</taxon>
        <taxon>Microbulbiferaceae</taxon>
        <taxon>Microbulbifer</taxon>
    </lineage>
</organism>
<comment type="caution">
    <text evidence="3">The sequence shown here is derived from an EMBL/GenBank/DDBJ whole genome shotgun (WGS) entry which is preliminary data.</text>
</comment>